<evidence type="ECO:0008006" key="12">
    <source>
        <dbReference type="Google" id="ProtNLM"/>
    </source>
</evidence>
<proteinExistence type="inferred from homology"/>
<dbReference type="GO" id="GO:0000822">
    <property type="term" value="F:inositol hexakisphosphate binding"/>
    <property type="evidence" value="ECO:0007669"/>
    <property type="project" value="TreeGrafter"/>
</dbReference>
<feature type="transmembrane region" description="Helical" evidence="7">
    <location>
        <begin position="588"/>
        <end position="609"/>
    </location>
</feature>
<feature type="transmembrane region" description="Helical" evidence="7">
    <location>
        <begin position="441"/>
        <end position="460"/>
    </location>
</feature>
<dbReference type="CDD" id="cd14475">
    <property type="entry name" value="SPX_SYG1_like"/>
    <property type="match status" value="1"/>
</dbReference>
<feature type="transmembrane region" description="Helical" evidence="7">
    <location>
        <begin position="472"/>
        <end position="493"/>
    </location>
</feature>
<comment type="subcellular location">
    <subcellularLocation>
        <location evidence="1">Membrane</location>
        <topology evidence="1">Multi-pass membrane protein</topology>
    </subcellularLocation>
</comment>
<feature type="region of interest" description="Disordered" evidence="6">
    <location>
        <begin position="213"/>
        <end position="245"/>
    </location>
</feature>
<feature type="domain" description="EXS" evidence="8">
    <location>
        <begin position="554"/>
        <end position="748"/>
    </location>
</feature>
<evidence type="ECO:0000256" key="3">
    <source>
        <dbReference type="ARBA" id="ARBA00022692"/>
    </source>
</evidence>
<feature type="transmembrane region" description="Helical" evidence="7">
    <location>
        <begin position="669"/>
        <end position="687"/>
    </location>
</feature>
<dbReference type="InterPro" id="IPR004331">
    <property type="entry name" value="SPX_dom"/>
</dbReference>
<protein>
    <recommendedName>
        <fullName evidence="12">Phosphate transporter 1</fullName>
    </recommendedName>
</protein>
<evidence type="ECO:0000259" key="8">
    <source>
        <dbReference type="PROSITE" id="PS51380"/>
    </source>
</evidence>
<dbReference type="AlphaFoldDB" id="A0A284QQV6"/>
<feature type="compositionally biased region" description="Polar residues" evidence="6">
    <location>
        <begin position="84"/>
        <end position="103"/>
    </location>
</feature>
<dbReference type="GO" id="GO:0016036">
    <property type="term" value="P:cellular response to phosphate starvation"/>
    <property type="evidence" value="ECO:0007669"/>
    <property type="project" value="TreeGrafter"/>
</dbReference>
<dbReference type="GO" id="GO:0005794">
    <property type="term" value="C:Golgi apparatus"/>
    <property type="evidence" value="ECO:0007669"/>
    <property type="project" value="TreeGrafter"/>
</dbReference>
<dbReference type="OrthoDB" id="9970435at2759"/>
<feature type="transmembrane region" description="Helical" evidence="7">
    <location>
        <begin position="559"/>
        <end position="576"/>
    </location>
</feature>
<feature type="compositionally biased region" description="Basic and acidic residues" evidence="6">
    <location>
        <begin position="51"/>
        <end position="66"/>
    </location>
</feature>
<feature type="transmembrane region" description="Helical" evidence="7">
    <location>
        <begin position="394"/>
        <end position="420"/>
    </location>
</feature>
<evidence type="ECO:0000256" key="7">
    <source>
        <dbReference type="SAM" id="Phobius"/>
    </source>
</evidence>
<dbReference type="Pfam" id="PF03105">
    <property type="entry name" value="SPX"/>
    <property type="match status" value="2"/>
</dbReference>
<dbReference type="OMA" id="IGVMFAH"/>
<reference evidence="11" key="1">
    <citation type="journal article" date="2017" name="Nat. Ecol. Evol.">
        <title>Genome expansion and lineage-specific genetic innovations in the forest pathogenic fungi Armillaria.</title>
        <authorList>
            <person name="Sipos G."/>
            <person name="Prasanna A.N."/>
            <person name="Walter M.C."/>
            <person name="O'Connor E."/>
            <person name="Balint B."/>
            <person name="Krizsan K."/>
            <person name="Kiss B."/>
            <person name="Hess J."/>
            <person name="Varga T."/>
            <person name="Slot J."/>
            <person name="Riley R."/>
            <person name="Boka B."/>
            <person name="Rigling D."/>
            <person name="Barry K."/>
            <person name="Lee J."/>
            <person name="Mihaltcheva S."/>
            <person name="LaButti K."/>
            <person name="Lipzen A."/>
            <person name="Waldron R."/>
            <person name="Moloney N.M."/>
            <person name="Sperisen C."/>
            <person name="Kredics L."/>
            <person name="Vagvoelgyi C."/>
            <person name="Patrignani A."/>
            <person name="Fitzpatrick D."/>
            <person name="Nagy I."/>
            <person name="Doyle S."/>
            <person name="Anderson J.B."/>
            <person name="Grigoriev I.V."/>
            <person name="Gueldener U."/>
            <person name="Muensterkoetter M."/>
            <person name="Nagy L.G."/>
        </authorList>
    </citation>
    <scope>NUCLEOTIDE SEQUENCE [LARGE SCALE GENOMIC DNA]</scope>
    <source>
        <strain evidence="11">C18/9</strain>
    </source>
</reference>
<evidence type="ECO:0000313" key="11">
    <source>
        <dbReference type="Proteomes" id="UP000219338"/>
    </source>
</evidence>
<comment type="similarity">
    <text evidence="2">Belongs to the SYG1 (TC 2.A.94) family.</text>
</comment>
<evidence type="ECO:0000256" key="2">
    <source>
        <dbReference type="ARBA" id="ARBA00009665"/>
    </source>
</evidence>
<accession>A0A284QQV6</accession>
<dbReference type="GO" id="GO:0006817">
    <property type="term" value="P:phosphate ion transport"/>
    <property type="evidence" value="ECO:0007669"/>
    <property type="project" value="TreeGrafter"/>
</dbReference>
<evidence type="ECO:0000256" key="1">
    <source>
        <dbReference type="ARBA" id="ARBA00004141"/>
    </source>
</evidence>
<dbReference type="PANTHER" id="PTHR10783">
    <property type="entry name" value="XENOTROPIC AND POLYTROPIC RETROVIRUS RECEPTOR 1-RELATED"/>
    <property type="match status" value="1"/>
</dbReference>
<organism evidence="10 11">
    <name type="scientific">Armillaria ostoyae</name>
    <name type="common">Armillaria root rot fungus</name>
    <dbReference type="NCBI Taxonomy" id="47428"/>
    <lineage>
        <taxon>Eukaryota</taxon>
        <taxon>Fungi</taxon>
        <taxon>Dikarya</taxon>
        <taxon>Basidiomycota</taxon>
        <taxon>Agaricomycotina</taxon>
        <taxon>Agaricomycetes</taxon>
        <taxon>Agaricomycetidae</taxon>
        <taxon>Agaricales</taxon>
        <taxon>Marasmiineae</taxon>
        <taxon>Physalacriaceae</taxon>
        <taxon>Armillaria</taxon>
    </lineage>
</organism>
<feature type="transmembrane region" description="Helical" evidence="7">
    <location>
        <begin position="621"/>
        <end position="638"/>
    </location>
</feature>
<dbReference type="InterPro" id="IPR004342">
    <property type="entry name" value="EXS_C"/>
</dbReference>
<dbReference type="Pfam" id="PF03124">
    <property type="entry name" value="EXS"/>
    <property type="match status" value="1"/>
</dbReference>
<feature type="transmembrane region" description="Helical" evidence="7">
    <location>
        <begin position="361"/>
        <end position="379"/>
    </location>
</feature>
<dbReference type="PANTHER" id="PTHR10783:SF103">
    <property type="entry name" value="SOLUTE CARRIER FAMILY 53 MEMBER 1"/>
    <property type="match status" value="1"/>
</dbReference>
<gene>
    <name evidence="10" type="ORF">ARMOST_02106</name>
</gene>
<dbReference type="STRING" id="47428.A0A284QQV6"/>
<name>A0A284QQV6_ARMOS</name>
<keyword evidence="4 7" id="KW-1133">Transmembrane helix</keyword>
<evidence type="ECO:0000259" key="9">
    <source>
        <dbReference type="PROSITE" id="PS51382"/>
    </source>
</evidence>
<keyword evidence="5 7" id="KW-0472">Membrane</keyword>
<dbReference type="PROSITE" id="PS51382">
    <property type="entry name" value="SPX"/>
    <property type="match status" value="1"/>
</dbReference>
<dbReference type="EMBL" id="FUEG01000001">
    <property type="protein sequence ID" value="SJK98837.1"/>
    <property type="molecule type" value="Genomic_DNA"/>
</dbReference>
<evidence type="ECO:0000256" key="5">
    <source>
        <dbReference type="ARBA" id="ARBA00023136"/>
    </source>
</evidence>
<dbReference type="Proteomes" id="UP000219338">
    <property type="component" value="Unassembled WGS sequence"/>
</dbReference>
<feature type="region of interest" description="Disordered" evidence="6">
    <location>
        <begin position="39"/>
        <end position="125"/>
    </location>
</feature>
<keyword evidence="11" id="KW-1185">Reference proteome</keyword>
<evidence type="ECO:0000256" key="4">
    <source>
        <dbReference type="ARBA" id="ARBA00022989"/>
    </source>
</evidence>
<evidence type="ECO:0000313" key="10">
    <source>
        <dbReference type="EMBL" id="SJK98837.1"/>
    </source>
</evidence>
<sequence>MKFARYLKETQTAEWKKAYIDYRGLKKRITAIRRWQEGHTSILTPPGSEAHITESPRASEESDERTHHGHGSEAGSSPKLGDSSARNNVLDPSTKSQKLSSKQGRFGSRLRRGARSLRANSTLHPYSIPPTLQELRGQLSPEELSFLDALDQELEKIETFYLDREKEMQIRTTALEEQLHELTYHRKLFHETHPSTPKPWVLGKVGKVGIKKPQKPVAKDGFRSRRNSNETARPHGKGPSYAHALDPDEYQNAKKKLNKAVLEHYRGLETLHNYRVLNLTGFRKALKKFEKVTKIPLQNAYMSEKVEMSPLVSDKSVRNMMDEMENIYATQFSRGDKKRARTKLRGGFLTKSHHFSTFRSGILLGLGIPALVSGTYQSFQQTTRDQIPGWDGLLFAYSILLVPVIFSLLVGLNILVWARARINYVFIFELDYRTQLDHREYFEVPCILFTTLCYTFWFSFARIGAPSVDPTIWPAVWLGFAAVLLFDPLPMFFKPSRYWLVRNVGRLLIPGVHRVEFTDFWMGDQFCSLIFTLSNVYLFFCSYAKGFDQWRQCGAGSKHWPIIFVLAILPLLSRLIQSVRRYADSHLITHLINGGKYGSGIISYLFYFLWRHQGGNHGTNFALWCLFNTIYSLYASSWDFLMDWSVLKAHANHPLLRNDLLYSNYVPSYYFAIISNVIIRFIWVIYIPQGGPDFYLRSFIAGILESMRRVQWNLYRLENEHLGNMDQYRVTREVPLPYSLDDMGRDIDDDDVDDSH</sequence>
<keyword evidence="3 7" id="KW-0812">Transmembrane</keyword>
<dbReference type="GO" id="GO:0005886">
    <property type="term" value="C:plasma membrane"/>
    <property type="evidence" value="ECO:0007669"/>
    <property type="project" value="TreeGrafter"/>
</dbReference>
<feature type="domain" description="SPX" evidence="9">
    <location>
        <begin position="1"/>
        <end position="303"/>
    </location>
</feature>
<dbReference type="PROSITE" id="PS51380">
    <property type="entry name" value="EXS"/>
    <property type="match status" value="1"/>
</dbReference>
<evidence type="ECO:0000256" key="6">
    <source>
        <dbReference type="SAM" id="MobiDB-lite"/>
    </source>
</evidence>